<dbReference type="PANTHER" id="PTHR33048:SF47">
    <property type="entry name" value="INTEGRAL MEMBRANE PROTEIN-RELATED"/>
    <property type="match status" value="1"/>
</dbReference>
<feature type="compositionally biased region" description="Low complexity" evidence="6">
    <location>
        <begin position="292"/>
        <end position="302"/>
    </location>
</feature>
<evidence type="ECO:0000313" key="10">
    <source>
        <dbReference type="Proteomes" id="UP001232148"/>
    </source>
</evidence>
<dbReference type="PANTHER" id="PTHR33048">
    <property type="entry name" value="PTH11-LIKE INTEGRAL MEMBRANE PROTEIN (AFU_ORTHOLOGUE AFUA_5G11245)"/>
    <property type="match status" value="1"/>
</dbReference>
<accession>A0AAD9HDW2</accession>
<keyword evidence="10" id="KW-1185">Reference proteome</keyword>
<evidence type="ECO:0000256" key="3">
    <source>
        <dbReference type="ARBA" id="ARBA00022989"/>
    </source>
</evidence>
<dbReference type="GO" id="GO:0016020">
    <property type="term" value="C:membrane"/>
    <property type="evidence" value="ECO:0007669"/>
    <property type="project" value="UniProtKB-SubCell"/>
</dbReference>
<dbReference type="AlphaFoldDB" id="A0AAD9HDW2"/>
<feature type="transmembrane region" description="Helical" evidence="7">
    <location>
        <begin position="140"/>
        <end position="163"/>
    </location>
</feature>
<keyword evidence="2 7" id="KW-0812">Transmembrane</keyword>
<feature type="compositionally biased region" description="Polar residues" evidence="6">
    <location>
        <begin position="315"/>
        <end position="328"/>
    </location>
</feature>
<feature type="transmembrane region" description="Helical" evidence="7">
    <location>
        <begin position="251"/>
        <end position="277"/>
    </location>
</feature>
<evidence type="ECO:0000256" key="7">
    <source>
        <dbReference type="SAM" id="Phobius"/>
    </source>
</evidence>
<evidence type="ECO:0000256" key="6">
    <source>
        <dbReference type="SAM" id="MobiDB-lite"/>
    </source>
</evidence>
<evidence type="ECO:0000256" key="1">
    <source>
        <dbReference type="ARBA" id="ARBA00004141"/>
    </source>
</evidence>
<feature type="domain" description="Rhodopsin" evidence="8">
    <location>
        <begin position="45"/>
        <end position="283"/>
    </location>
</feature>
<dbReference type="InterPro" id="IPR049326">
    <property type="entry name" value="Rhodopsin_dom_fungi"/>
</dbReference>
<dbReference type="Pfam" id="PF20684">
    <property type="entry name" value="Fung_rhodopsin"/>
    <property type="match status" value="1"/>
</dbReference>
<feature type="transmembrane region" description="Helical" evidence="7">
    <location>
        <begin position="27"/>
        <end position="49"/>
    </location>
</feature>
<evidence type="ECO:0000256" key="4">
    <source>
        <dbReference type="ARBA" id="ARBA00023136"/>
    </source>
</evidence>
<feature type="transmembrane region" description="Helical" evidence="7">
    <location>
        <begin position="220"/>
        <end position="239"/>
    </location>
</feature>
<comment type="caution">
    <text evidence="9">The sequence shown here is derived from an EMBL/GenBank/DDBJ whole genome shotgun (WGS) entry which is preliminary data.</text>
</comment>
<comment type="similarity">
    <text evidence="5">Belongs to the SAT4 family.</text>
</comment>
<feature type="region of interest" description="Disordered" evidence="6">
    <location>
        <begin position="285"/>
        <end position="328"/>
    </location>
</feature>
<feature type="transmembrane region" description="Helical" evidence="7">
    <location>
        <begin position="61"/>
        <end position="82"/>
    </location>
</feature>
<feature type="transmembrane region" description="Helical" evidence="7">
    <location>
        <begin position="102"/>
        <end position="120"/>
    </location>
</feature>
<protein>
    <recommendedName>
        <fullName evidence="8">Rhodopsin domain-containing protein</fullName>
    </recommendedName>
</protein>
<evidence type="ECO:0000256" key="2">
    <source>
        <dbReference type="ARBA" id="ARBA00022692"/>
    </source>
</evidence>
<evidence type="ECO:0000313" key="9">
    <source>
        <dbReference type="EMBL" id="KAK2026541.1"/>
    </source>
</evidence>
<keyword evidence="3 7" id="KW-1133">Transmembrane helix</keyword>
<evidence type="ECO:0000256" key="5">
    <source>
        <dbReference type="ARBA" id="ARBA00038359"/>
    </source>
</evidence>
<reference evidence="9" key="1">
    <citation type="submission" date="2021-06" db="EMBL/GenBank/DDBJ databases">
        <title>Comparative genomics, transcriptomics and evolutionary studies reveal genomic signatures of adaptation to plant cell wall in hemibiotrophic fungi.</title>
        <authorList>
            <consortium name="DOE Joint Genome Institute"/>
            <person name="Baroncelli R."/>
            <person name="Diaz J.F."/>
            <person name="Benocci T."/>
            <person name="Peng M."/>
            <person name="Battaglia E."/>
            <person name="Haridas S."/>
            <person name="Andreopoulos W."/>
            <person name="Labutti K."/>
            <person name="Pangilinan J."/>
            <person name="Floch G.L."/>
            <person name="Makela M.R."/>
            <person name="Henrissat B."/>
            <person name="Grigoriev I.V."/>
            <person name="Crouch J.A."/>
            <person name="De Vries R.P."/>
            <person name="Sukno S.A."/>
            <person name="Thon M.R."/>
        </authorList>
    </citation>
    <scope>NUCLEOTIDE SEQUENCE</scope>
    <source>
        <strain evidence="9">MAFF235873</strain>
    </source>
</reference>
<proteinExistence type="inferred from homology"/>
<evidence type="ECO:0000259" key="8">
    <source>
        <dbReference type="Pfam" id="PF20684"/>
    </source>
</evidence>
<organism evidence="9 10">
    <name type="scientific">Colletotrichum zoysiae</name>
    <dbReference type="NCBI Taxonomy" id="1216348"/>
    <lineage>
        <taxon>Eukaryota</taxon>
        <taxon>Fungi</taxon>
        <taxon>Dikarya</taxon>
        <taxon>Ascomycota</taxon>
        <taxon>Pezizomycotina</taxon>
        <taxon>Sordariomycetes</taxon>
        <taxon>Hypocreomycetidae</taxon>
        <taxon>Glomerellales</taxon>
        <taxon>Glomerellaceae</taxon>
        <taxon>Colletotrichum</taxon>
        <taxon>Colletotrichum graminicola species complex</taxon>
    </lineage>
</organism>
<feature type="transmembrane region" description="Helical" evidence="7">
    <location>
        <begin position="183"/>
        <end position="208"/>
    </location>
</feature>
<sequence length="374" mass="41246">MISTTIPRITLERAATVYLPTDTKQPLVIGLAAAFTAIIIIFMGIRIYIRGYRMRRSWKIDDTMFILSSIFTIAQCVAVQLSASQGLGAHLWRLPFSTLTRFTVYSFVLVLAYNISFSFIKATFLLQHRRAFGLPSIMRLCDILLGIMLLISVALLIMNGVAMKSYLAGNLLLTVQNIDKITTVTYITAGAHLVSDIVIFILPMVVLWPVRVTKTQKIGLYASFGVGVFTIVILIFKIVNISETFSSPDPSYQVVTATVLAIAEPTSAIVFACAPFIRPLLQRGGASKDGSHSSSRHLTSTSGNQADPMRPERSMQPQSPECLSIPTSPQMVRIIEAERSIDGDIEDYHAALFVERRGNSMNPFTTQLSSPTKD</sequence>
<comment type="subcellular location">
    <subcellularLocation>
        <location evidence="1">Membrane</location>
        <topology evidence="1">Multi-pass membrane protein</topology>
    </subcellularLocation>
</comment>
<dbReference type="Proteomes" id="UP001232148">
    <property type="component" value="Unassembled WGS sequence"/>
</dbReference>
<keyword evidence="4 7" id="KW-0472">Membrane</keyword>
<dbReference type="InterPro" id="IPR052337">
    <property type="entry name" value="SAT4-like"/>
</dbReference>
<name>A0AAD9HDW2_9PEZI</name>
<gene>
    <name evidence="9" type="ORF">LX32DRAFT_17339</name>
</gene>
<dbReference type="EMBL" id="MU842912">
    <property type="protein sequence ID" value="KAK2026541.1"/>
    <property type="molecule type" value="Genomic_DNA"/>
</dbReference>